<evidence type="ECO:0000313" key="3">
    <source>
        <dbReference type="Proteomes" id="UP000002009"/>
    </source>
</evidence>
<dbReference type="InterPro" id="IPR004843">
    <property type="entry name" value="Calcineurin-like_PHP"/>
</dbReference>
<keyword evidence="3" id="KW-1185">Reference proteome</keyword>
<dbReference type="PANTHER" id="PTHR36492:SF2">
    <property type="entry name" value="[ACYL-CARRIER-PROTEIN] PHOSPHODIESTERASE PPTH"/>
    <property type="match status" value="1"/>
</dbReference>
<dbReference type="CDD" id="cd00838">
    <property type="entry name" value="MPP_superfamily"/>
    <property type="match status" value="1"/>
</dbReference>
<dbReference type="OMA" id="ENGRYMD"/>
<feature type="domain" description="Calcineurin-like phosphoesterase" evidence="1">
    <location>
        <begin position="4"/>
        <end position="78"/>
    </location>
</feature>
<dbReference type="PANTHER" id="PTHR36492">
    <property type="match status" value="1"/>
</dbReference>
<dbReference type="GO" id="GO:0016787">
    <property type="term" value="F:hydrolase activity"/>
    <property type="evidence" value="ECO:0007669"/>
    <property type="project" value="InterPro"/>
</dbReference>
<dbReference type="InterPro" id="IPR052963">
    <property type="entry name" value="Pantetheine_PDE"/>
</dbReference>
<dbReference type="Gene3D" id="3.60.21.10">
    <property type="match status" value="1"/>
</dbReference>
<evidence type="ECO:0000313" key="2">
    <source>
        <dbReference type="EMBL" id="ACO61815.1"/>
    </source>
</evidence>
<dbReference type="GeneID" id="8242172"/>
<dbReference type="InterPro" id="IPR029052">
    <property type="entry name" value="Metallo-depent_PP-like"/>
</dbReference>
<accession>C1E1X0</accession>
<dbReference type="OrthoDB" id="550558at2759"/>
<dbReference type="SUPFAM" id="SSF56300">
    <property type="entry name" value="Metallo-dependent phosphatases"/>
    <property type="match status" value="1"/>
</dbReference>
<dbReference type="Pfam" id="PF00149">
    <property type="entry name" value="Metallophos"/>
    <property type="match status" value="1"/>
</dbReference>
<dbReference type="Proteomes" id="UP000002009">
    <property type="component" value="Chromosome 3"/>
</dbReference>
<proteinExistence type="predicted"/>
<protein>
    <recommendedName>
        <fullName evidence="1">Calcineurin-like phosphoesterase domain-containing protein</fullName>
    </recommendedName>
</protein>
<name>C1E1X0_MICCC</name>
<organism evidence="2 3">
    <name type="scientific">Micromonas commoda (strain RCC299 / NOUM17 / CCMP2709)</name>
    <name type="common">Picoplanktonic green alga</name>
    <dbReference type="NCBI Taxonomy" id="296587"/>
    <lineage>
        <taxon>Eukaryota</taxon>
        <taxon>Viridiplantae</taxon>
        <taxon>Chlorophyta</taxon>
        <taxon>Mamiellophyceae</taxon>
        <taxon>Mamiellales</taxon>
        <taxon>Mamiellaceae</taxon>
        <taxon>Micromonas</taxon>
    </lineage>
</organism>
<dbReference type="KEGG" id="mis:MICPUN_79866"/>
<sequence>MVPRVFVVSDIHTDFEENMKWVRGLSDTKYANDAIILAGDVSDDLSVLGETLVLFASKFRHAFFTPGNHELWCKRRGPLKDGESEADRETIPDSMTKLERVLRLCDECGVETRPRLIGDGERKLWIAPVVAWYHSSFDYEPDITETRVHPPHLVMSDFRLCEWPGLDPKDESVAEAMDAVNDARGWGTFLEWLRRPEQSAADASVPIVSFSHFLPRLELCPEKRMLFYPNLPKAVGSDFVMRRIQNLRAEQPPGTRRKRMHVHCFGHTHFGWDATIDGVRYIQAPVSYPHEWKQRPGSLTPCCIFDWEQHGGFAPKMSARWSDHYASNPRTPQNTELAWWVRGSALKGRADDESD</sequence>
<dbReference type="RefSeq" id="XP_002500557.1">
    <property type="nucleotide sequence ID" value="XM_002500511.1"/>
</dbReference>
<evidence type="ECO:0000259" key="1">
    <source>
        <dbReference type="Pfam" id="PF00149"/>
    </source>
</evidence>
<gene>
    <name evidence="2" type="ORF">MICPUN_79866</name>
</gene>
<dbReference type="EMBL" id="CP001324">
    <property type="protein sequence ID" value="ACO61815.1"/>
    <property type="molecule type" value="Genomic_DNA"/>
</dbReference>
<reference evidence="2 3" key="1">
    <citation type="journal article" date="2009" name="Science">
        <title>Green evolution and dynamic adaptations revealed by genomes of the marine picoeukaryotes Micromonas.</title>
        <authorList>
            <person name="Worden A.Z."/>
            <person name="Lee J.H."/>
            <person name="Mock T."/>
            <person name="Rouze P."/>
            <person name="Simmons M.P."/>
            <person name="Aerts A.L."/>
            <person name="Allen A.E."/>
            <person name="Cuvelier M.L."/>
            <person name="Derelle E."/>
            <person name="Everett M.V."/>
            <person name="Foulon E."/>
            <person name="Grimwood J."/>
            <person name="Gundlach H."/>
            <person name="Henrissat B."/>
            <person name="Napoli C."/>
            <person name="McDonald S.M."/>
            <person name="Parker M.S."/>
            <person name="Rombauts S."/>
            <person name="Salamov A."/>
            <person name="Von Dassow P."/>
            <person name="Badger J.H."/>
            <person name="Coutinho P.M."/>
            <person name="Demir E."/>
            <person name="Dubchak I."/>
            <person name="Gentemann C."/>
            <person name="Eikrem W."/>
            <person name="Gready J.E."/>
            <person name="John U."/>
            <person name="Lanier W."/>
            <person name="Lindquist E.A."/>
            <person name="Lucas S."/>
            <person name="Mayer K.F."/>
            <person name="Moreau H."/>
            <person name="Not F."/>
            <person name="Otillar R."/>
            <person name="Panaud O."/>
            <person name="Pangilinan J."/>
            <person name="Paulsen I."/>
            <person name="Piegu B."/>
            <person name="Poliakov A."/>
            <person name="Robbens S."/>
            <person name="Schmutz J."/>
            <person name="Toulza E."/>
            <person name="Wyss T."/>
            <person name="Zelensky A."/>
            <person name="Zhou K."/>
            <person name="Armbrust E.V."/>
            <person name="Bhattacharya D."/>
            <person name="Goodenough U.W."/>
            <person name="Van de Peer Y."/>
            <person name="Grigoriev I.V."/>
        </authorList>
    </citation>
    <scope>NUCLEOTIDE SEQUENCE [LARGE SCALE GENOMIC DNA]</scope>
    <source>
        <strain evidence="3">RCC299 / NOUM17</strain>
    </source>
</reference>
<dbReference type="STRING" id="296587.C1E1X0"/>
<dbReference type="eggNOG" id="ENOG502QPJI">
    <property type="taxonomic scope" value="Eukaryota"/>
</dbReference>
<dbReference type="AlphaFoldDB" id="C1E1X0"/>
<dbReference type="InParanoid" id="C1E1X0"/>